<evidence type="ECO:0000313" key="1">
    <source>
        <dbReference type="EMBL" id="OYO19473.1"/>
    </source>
</evidence>
<gene>
    <name evidence="1" type="ORF">CGZ93_13510</name>
</gene>
<accession>A0A255GX73</accession>
<protein>
    <submittedName>
        <fullName evidence="1">Molybdopterin synthase</fullName>
    </submittedName>
</protein>
<dbReference type="PANTHER" id="PTHR23404">
    <property type="entry name" value="MOLYBDOPTERIN SYNTHASE RELATED"/>
    <property type="match status" value="1"/>
</dbReference>
<keyword evidence="2" id="KW-1185">Reference proteome</keyword>
<dbReference type="Pfam" id="PF02391">
    <property type="entry name" value="MoaE"/>
    <property type="match status" value="1"/>
</dbReference>
<dbReference type="Gene3D" id="3.90.1170.40">
    <property type="entry name" value="Molybdopterin biosynthesis MoaE subunit"/>
    <property type="match status" value="1"/>
</dbReference>
<dbReference type="GO" id="GO:0006777">
    <property type="term" value="P:Mo-molybdopterin cofactor biosynthetic process"/>
    <property type="evidence" value="ECO:0007669"/>
    <property type="project" value="InterPro"/>
</dbReference>
<dbReference type="InterPro" id="IPR003448">
    <property type="entry name" value="Mopterin_biosynth_MoaE"/>
</dbReference>
<dbReference type="Proteomes" id="UP000216311">
    <property type="component" value="Unassembled WGS sequence"/>
</dbReference>
<dbReference type="SUPFAM" id="SSF54690">
    <property type="entry name" value="Molybdopterin synthase subunit MoaE"/>
    <property type="match status" value="1"/>
</dbReference>
<organism evidence="1 2">
    <name type="scientific">Enemella dayhoffiae</name>
    <dbReference type="NCBI Taxonomy" id="2016507"/>
    <lineage>
        <taxon>Bacteria</taxon>
        <taxon>Bacillati</taxon>
        <taxon>Actinomycetota</taxon>
        <taxon>Actinomycetes</taxon>
        <taxon>Propionibacteriales</taxon>
        <taxon>Propionibacteriaceae</taxon>
        <taxon>Enemella</taxon>
    </lineage>
</organism>
<proteinExistence type="predicted"/>
<evidence type="ECO:0000313" key="2">
    <source>
        <dbReference type="Proteomes" id="UP000216311"/>
    </source>
</evidence>
<comment type="caution">
    <text evidence="1">The sequence shown here is derived from an EMBL/GenBank/DDBJ whole genome shotgun (WGS) entry which is preliminary data.</text>
</comment>
<dbReference type="AlphaFoldDB" id="A0A255GX73"/>
<sequence length="133" mass="13951">MIADPLSVDRVLNAVRGPSVGGVGIFVGIVRDIDDGGRGVVSLEYSAHPSAAAELARVAEEVAARHDVLAVATEHRVGQLALGELAVVVAAGAVHRGPALKACRDLIDTLKRQVPIWKSQEFTDGQTEWVGLP</sequence>
<name>A0A255GX73_9ACTN</name>
<dbReference type="InterPro" id="IPR036563">
    <property type="entry name" value="MoaE_sf"/>
</dbReference>
<dbReference type="EMBL" id="NMVQ01000034">
    <property type="protein sequence ID" value="OYO19473.1"/>
    <property type="molecule type" value="Genomic_DNA"/>
</dbReference>
<dbReference type="OrthoDB" id="9794429at2"/>
<reference evidence="1 2" key="1">
    <citation type="submission" date="2017-07" db="EMBL/GenBank/DDBJ databases">
        <title>Draft whole genome sequences of clinical Proprionibacteriaceae strains.</title>
        <authorList>
            <person name="Bernier A.-M."/>
            <person name="Bernard K."/>
            <person name="Domingo M.-C."/>
        </authorList>
    </citation>
    <scope>NUCLEOTIDE SEQUENCE [LARGE SCALE GENOMIC DNA]</scope>
    <source>
        <strain evidence="1 2">NML 130396</strain>
    </source>
</reference>
<dbReference type="CDD" id="cd00756">
    <property type="entry name" value="MoaE"/>
    <property type="match status" value="1"/>
</dbReference>